<evidence type="ECO:0000256" key="2">
    <source>
        <dbReference type="ARBA" id="ARBA00023002"/>
    </source>
</evidence>
<evidence type="ECO:0000256" key="1">
    <source>
        <dbReference type="ARBA" id="ARBA00009986"/>
    </source>
</evidence>
<feature type="active site" evidence="3">
    <location>
        <position position="246"/>
    </location>
</feature>
<dbReference type="PATRIC" id="fig|1188261.3.peg.1025"/>
<dbReference type="InterPro" id="IPR016161">
    <property type="entry name" value="Ald_DH/histidinol_DH"/>
</dbReference>
<dbReference type="PROSITE" id="PS00070">
    <property type="entry name" value="ALDEHYDE_DEHYDR_CYS"/>
    <property type="match status" value="1"/>
</dbReference>
<dbReference type="AlphaFoldDB" id="U6SRR6"/>
<dbReference type="FunFam" id="3.40.309.10:FF:000012">
    <property type="entry name" value="Betaine aldehyde dehydrogenase"/>
    <property type="match status" value="1"/>
</dbReference>
<dbReference type="GO" id="GO:0016620">
    <property type="term" value="F:oxidoreductase activity, acting on the aldehyde or oxo group of donors, NAD or NADP as acceptor"/>
    <property type="evidence" value="ECO:0007669"/>
    <property type="project" value="InterPro"/>
</dbReference>
<dbReference type="InterPro" id="IPR016162">
    <property type="entry name" value="Ald_DH_N"/>
</dbReference>
<evidence type="ECO:0000256" key="3">
    <source>
        <dbReference type="PROSITE-ProRule" id="PRU10007"/>
    </source>
</evidence>
<dbReference type="SUPFAM" id="SSF53720">
    <property type="entry name" value="ALDH-like"/>
    <property type="match status" value="1"/>
</dbReference>
<protein>
    <recommendedName>
        <fullName evidence="5">Aldehyde dehydrogenase domain-containing protein</fullName>
    </recommendedName>
</protein>
<dbReference type="PANTHER" id="PTHR11699">
    <property type="entry name" value="ALDEHYDE DEHYDROGENASE-RELATED"/>
    <property type="match status" value="1"/>
</dbReference>
<organism evidence="6 7">
    <name type="scientific">Alkalihalophilus marmarensis DSM 21297</name>
    <dbReference type="NCBI Taxonomy" id="1188261"/>
    <lineage>
        <taxon>Bacteria</taxon>
        <taxon>Bacillati</taxon>
        <taxon>Bacillota</taxon>
        <taxon>Bacilli</taxon>
        <taxon>Bacillales</taxon>
        <taxon>Bacillaceae</taxon>
        <taxon>Alkalihalophilus</taxon>
    </lineage>
</organism>
<evidence type="ECO:0000313" key="7">
    <source>
        <dbReference type="Proteomes" id="UP000017170"/>
    </source>
</evidence>
<reference evidence="6 7" key="1">
    <citation type="journal article" date="2013" name="Genome Announc.">
        <title>Genome Sequence of the Extreme Obligate Alkaliphile Bacillus marmarensis Strain DSM 21297.</title>
        <authorList>
            <person name="Wernick D.G."/>
            <person name="Choi K.Y."/>
            <person name="Tat C.A."/>
            <person name="Lafontaine Rivera J.G."/>
            <person name="Liao J.C."/>
        </authorList>
    </citation>
    <scope>NUCLEOTIDE SEQUENCE [LARGE SCALE GENOMIC DNA]</scope>
    <source>
        <strain evidence="6 7">DSM 21297</strain>
    </source>
</reference>
<evidence type="ECO:0000256" key="4">
    <source>
        <dbReference type="RuleBase" id="RU003345"/>
    </source>
</evidence>
<feature type="domain" description="Aldehyde dehydrogenase" evidence="5">
    <location>
        <begin position="11"/>
        <end position="469"/>
    </location>
</feature>
<evidence type="ECO:0000313" key="6">
    <source>
        <dbReference type="EMBL" id="ERN54384.1"/>
    </source>
</evidence>
<proteinExistence type="inferred from homology"/>
<dbReference type="RefSeq" id="WP_022627352.1">
    <property type="nucleotide sequence ID" value="NZ_ATAE01000008.1"/>
</dbReference>
<comment type="similarity">
    <text evidence="1 4">Belongs to the aldehyde dehydrogenase family.</text>
</comment>
<gene>
    <name evidence="6" type="ORF">A33I_08165</name>
</gene>
<keyword evidence="7" id="KW-1185">Reference proteome</keyword>
<dbReference type="Gene3D" id="3.40.309.10">
    <property type="entry name" value="Aldehyde Dehydrogenase, Chain A, domain 2"/>
    <property type="match status" value="1"/>
</dbReference>
<dbReference type="InterPro" id="IPR016160">
    <property type="entry name" value="Ald_DH_CS_CYS"/>
</dbReference>
<comment type="caution">
    <text evidence="6">The sequence shown here is derived from an EMBL/GenBank/DDBJ whole genome shotgun (WGS) entry which is preliminary data.</text>
</comment>
<sequence length="483" mass="53027">MKQQNFINGKWLTGEGYKRDIINPSTEEILETVYEASSKQVNQAVDAAQAAFDQGIWNSDPLLRAKTLQKIADKLETQSEEFAVIETENTGKPIREARLDIEDTVGCLRYYAQLIKQQKAEEITQWDGSISQVRNVPIGVCALIVPWNFPLLLGMWKIAPALAAGNTIVFKPSEVTPLSMIKMTEIIDESGMPEGVFNLLLGDGKAVGEKLVIHQNVSKISFTGGTETGKAINEQCSRTFKRVSLELGGKSPLLIFDDAELNLAVEWAIFGAFFNQGEVCVASSRILVEEKIYPALLEKLVEMTKNISLGDPLLDDTEMGPLVSENHLKKVESYIQTGLKEGATLVTGGKRIKEKGYYMTPVIVTDVTSEMDIVQEEVFGPFCVIQTFKTEAEAISLANGTKFGLAAGVLSADVVRAERVAARIQAGTIWINSYHTPFVNAPWGGFKQSGLGRELGPQGLASYSEPKHINVTQQVNKLGWYSS</sequence>
<evidence type="ECO:0000259" key="5">
    <source>
        <dbReference type="Pfam" id="PF00171"/>
    </source>
</evidence>
<dbReference type="Pfam" id="PF00171">
    <property type="entry name" value="Aldedh"/>
    <property type="match status" value="1"/>
</dbReference>
<dbReference type="InterPro" id="IPR015590">
    <property type="entry name" value="Aldehyde_DH_dom"/>
</dbReference>
<dbReference type="FunFam" id="3.40.605.10:FF:000007">
    <property type="entry name" value="NAD/NADP-dependent betaine aldehyde dehydrogenase"/>
    <property type="match status" value="1"/>
</dbReference>
<dbReference type="InterPro" id="IPR029510">
    <property type="entry name" value="Ald_DH_CS_GLU"/>
</dbReference>
<dbReference type="PROSITE" id="PS00687">
    <property type="entry name" value="ALDEHYDE_DEHYDR_GLU"/>
    <property type="match status" value="1"/>
</dbReference>
<dbReference type="InterPro" id="IPR016163">
    <property type="entry name" value="Ald_DH_C"/>
</dbReference>
<dbReference type="EMBL" id="ATAE01000008">
    <property type="protein sequence ID" value="ERN54384.1"/>
    <property type="molecule type" value="Genomic_DNA"/>
</dbReference>
<name>U6SRR6_9BACI</name>
<dbReference type="Proteomes" id="UP000017170">
    <property type="component" value="Unassembled WGS sequence"/>
</dbReference>
<accession>U6SRR6</accession>
<keyword evidence="2 4" id="KW-0560">Oxidoreductase</keyword>
<dbReference type="Gene3D" id="3.40.605.10">
    <property type="entry name" value="Aldehyde Dehydrogenase, Chain A, domain 1"/>
    <property type="match status" value="1"/>
</dbReference>